<name>A0A1V4B3F4_9PAST</name>
<dbReference type="GO" id="GO:0005829">
    <property type="term" value="C:cytosol"/>
    <property type="evidence" value="ECO:0007669"/>
    <property type="project" value="TreeGrafter"/>
</dbReference>
<sequence>MKIWKKNYTLAQLNDFAANCAVAHLGIEFSAQGDDWLEATMPIDHRTTQPMGYLHGGISCALAETVGSAAGFCCVDEDQAVLGAEINASHLRPVTKGKVTARATPIRLGKNLHVWQINLYDEEQKICCSSRLTLSVITINN</sequence>
<evidence type="ECO:0000313" key="7">
    <source>
        <dbReference type="Proteomes" id="UP000254496"/>
    </source>
</evidence>
<dbReference type="PANTHER" id="PTHR43240">
    <property type="entry name" value="1,4-DIHYDROXY-2-NAPHTHOYL-COA THIOESTERASE 1"/>
    <property type="match status" value="1"/>
</dbReference>
<dbReference type="STRING" id="733.B0186_01955"/>
<protein>
    <submittedName>
        <fullName evidence="4">Thioesterase superfamily protein</fullName>
        <ecNumber evidence="4">3.1.2.-</ecNumber>
    </submittedName>
</protein>
<evidence type="ECO:0000259" key="3">
    <source>
        <dbReference type="Pfam" id="PF03061"/>
    </source>
</evidence>
<dbReference type="Pfam" id="PF03061">
    <property type="entry name" value="4HBT"/>
    <property type="match status" value="1"/>
</dbReference>
<dbReference type="AlphaFoldDB" id="A0A1V4B3F4"/>
<proteinExistence type="inferred from homology"/>
<feature type="domain" description="Thioesterase" evidence="3">
    <location>
        <begin position="51"/>
        <end position="128"/>
    </location>
</feature>
<evidence type="ECO:0000313" key="5">
    <source>
        <dbReference type="EMBL" id="STO68365.1"/>
    </source>
</evidence>
<dbReference type="PANTHER" id="PTHR43240:SF5">
    <property type="entry name" value="1,4-DIHYDROXY-2-NAPHTHOYL-COA THIOESTERASE 1"/>
    <property type="match status" value="1"/>
</dbReference>
<keyword evidence="2 4" id="KW-0378">Hydrolase</keyword>
<keyword evidence="6" id="KW-1185">Reference proteome</keyword>
<comment type="similarity">
    <text evidence="1">Belongs to the thioesterase PaaI family.</text>
</comment>
<evidence type="ECO:0000256" key="1">
    <source>
        <dbReference type="ARBA" id="ARBA00008324"/>
    </source>
</evidence>
<dbReference type="EC" id="3.1.2.-" evidence="4"/>
<evidence type="ECO:0000256" key="2">
    <source>
        <dbReference type="ARBA" id="ARBA00022801"/>
    </source>
</evidence>
<dbReference type="InterPro" id="IPR006683">
    <property type="entry name" value="Thioestr_dom"/>
</dbReference>
<organism evidence="4 6">
    <name type="scientific">Canicola haemoglobinophilus</name>
    <dbReference type="NCBI Taxonomy" id="733"/>
    <lineage>
        <taxon>Bacteria</taxon>
        <taxon>Pseudomonadati</taxon>
        <taxon>Pseudomonadota</taxon>
        <taxon>Gammaproteobacteria</taxon>
        <taxon>Pasteurellales</taxon>
        <taxon>Pasteurellaceae</taxon>
        <taxon>Canicola</taxon>
    </lineage>
</organism>
<dbReference type="NCBIfam" id="TIGR00369">
    <property type="entry name" value="unchar_dom_1"/>
    <property type="match status" value="1"/>
</dbReference>
<dbReference type="Gene3D" id="3.10.129.10">
    <property type="entry name" value="Hotdog Thioesterase"/>
    <property type="match status" value="1"/>
</dbReference>
<dbReference type="RefSeq" id="WP_078217711.1">
    <property type="nucleotide sequence ID" value="NZ_MUXZ01000005.1"/>
</dbReference>
<evidence type="ECO:0000313" key="4">
    <source>
        <dbReference type="EMBL" id="STO60733.1"/>
    </source>
</evidence>
<dbReference type="InterPro" id="IPR003736">
    <property type="entry name" value="PAAI_dom"/>
</dbReference>
<reference evidence="6 7" key="1">
    <citation type="submission" date="2018-06" db="EMBL/GenBank/DDBJ databases">
        <authorList>
            <consortium name="Pathogen Informatics"/>
            <person name="Doyle S."/>
        </authorList>
    </citation>
    <scope>NUCLEOTIDE SEQUENCE [LARGE SCALE GENOMIC DNA]</scope>
    <source>
        <strain evidence="4 6">NCTC1659</strain>
        <strain evidence="5 7">NCTC8540</strain>
    </source>
</reference>
<dbReference type="EMBL" id="UGHF01000001">
    <property type="protein sequence ID" value="STO60733.1"/>
    <property type="molecule type" value="Genomic_DNA"/>
</dbReference>
<dbReference type="GO" id="GO:0061522">
    <property type="term" value="F:1,4-dihydroxy-2-naphthoyl-CoA thioesterase activity"/>
    <property type="evidence" value="ECO:0007669"/>
    <property type="project" value="TreeGrafter"/>
</dbReference>
<dbReference type="Proteomes" id="UP000254496">
    <property type="component" value="Unassembled WGS sequence"/>
</dbReference>
<dbReference type="Proteomes" id="UP000254329">
    <property type="component" value="Unassembled WGS sequence"/>
</dbReference>
<evidence type="ECO:0000313" key="6">
    <source>
        <dbReference type="Proteomes" id="UP000254329"/>
    </source>
</evidence>
<dbReference type="EMBL" id="UGHJ01000001">
    <property type="protein sequence ID" value="STO68365.1"/>
    <property type="molecule type" value="Genomic_DNA"/>
</dbReference>
<dbReference type="CDD" id="cd03443">
    <property type="entry name" value="PaaI_thioesterase"/>
    <property type="match status" value="1"/>
</dbReference>
<dbReference type="OrthoDB" id="9798208at2"/>
<dbReference type="SUPFAM" id="SSF54637">
    <property type="entry name" value="Thioesterase/thiol ester dehydrase-isomerase"/>
    <property type="match status" value="1"/>
</dbReference>
<gene>
    <name evidence="4" type="ORF">NCTC1659_02033</name>
    <name evidence="5" type="ORF">NCTC8540_00855</name>
</gene>
<accession>A0A1V4B3F4</accession>
<dbReference type="InterPro" id="IPR029069">
    <property type="entry name" value="HotDog_dom_sf"/>
</dbReference>